<evidence type="ECO:0000256" key="3">
    <source>
        <dbReference type="SAM" id="SignalP"/>
    </source>
</evidence>
<feature type="chain" id="PRO_5015984056" evidence="3">
    <location>
        <begin position="28"/>
        <end position="209"/>
    </location>
</feature>
<protein>
    <submittedName>
        <fullName evidence="4">VacJ like lipofamily protein</fullName>
    </submittedName>
</protein>
<gene>
    <name evidence="4" type="ORF">DI586_09730</name>
</gene>
<accession>A0A2W5FER5</accession>
<evidence type="ECO:0000313" key="5">
    <source>
        <dbReference type="Proteomes" id="UP000249739"/>
    </source>
</evidence>
<dbReference type="PROSITE" id="PS51257">
    <property type="entry name" value="PROKAR_LIPOPROTEIN"/>
    <property type="match status" value="1"/>
</dbReference>
<name>A0A2W5FER5_9BACT</name>
<comment type="similarity">
    <text evidence="1">Belongs to the MlaA family.</text>
</comment>
<keyword evidence="2 3" id="KW-0732">Signal</keyword>
<dbReference type="AlphaFoldDB" id="A0A2W5FER5"/>
<dbReference type="PRINTS" id="PR01805">
    <property type="entry name" value="VACJLIPOPROT"/>
</dbReference>
<comment type="caution">
    <text evidence="4">The sequence shown here is derived from an EMBL/GenBank/DDBJ whole genome shotgun (WGS) entry which is preliminary data.</text>
</comment>
<dbReference type="InterPro" id="IPR007428">
    <property type="entry name" value="MlaA"/>
</dbReference>
<proteinExistence type="inferred from homology"/>
<dbReference type="PANTHER" id="PTHR30035">
    <property type="entry name" value="LIPOPROTEIN VACJ-RELATED"/>
    <property type="match status" value="1"/>
</dbReference>
<evidence type="ECO:0000256" key="1">
    <source>
        <dbReference type="ARBA" id="ARBA00010634"/>
    </source>
</evidence>
<dbReference type="Proteomes" id="UP000249739">
    <property type="component" value="Unassembled WGS sequence"/>
</dbReference>
<evidence type="ECO:0000256" key="2">
    <source>
        <dbReference type="ARBA" id="ARBA00022729"/>
    </source>
</evidence>
<feature type="non-terminal residue" evidence="4">
    <location>
        <position position="209"/>
    </location>
</feature>
<dbReference type="EMBL" id="QFOT01000133">
    <property type="protein sequence ID" value="PZP54501.1"/>
    <property type="molecule type" value="Genomic_DNA"/>
</dbReference>
<dbReference type="Pfam" id="PF04333">
    <property type="entry name" value="MlaA"/>
    <property type="match status" value="1"/>
</dbReference>
<sequence>MTFKNSTFKALLGAVAVTAILGLSACASGPDGEIKDPLEGVNRGIFKFNDAVDTAVIRPVAKGYRTAVPQPARTGVRNFLQNLKTPQNLANDLLQGDIDGAGKTTTRFAANTLFGLGGIFDVAGKEGVAYQDEDFGQTLGVWGVGNSPYLVLPLMGSSSVRDTTGMVVDTYTDPVRLYLTNTDNEAWWYARMGVATIDRREQLLDVLDD</sequence>
<dbReference type="GO" id="GO:0120010">
    <property type="term" value="P:intermembrane phospholipid transfer"/>
    <property type="evidence" value="ECO:0007669"/>
    <property type="project" value="TreeGrafter"/>
</dbReference>
<organism evidence="4 5">
    <name type="scientific">Micavibrio aeruginosavorus</name>
    <dbReference type="NCBI Taxonomy" id="349221"/>
    <lineage>
        <taxon>Bacteria</taxon>
        <taxon>Pseudomonadati</taxon>
        <taxon>Bdellovibrionota</taxon>
        <taxon>Bdellovibrionia</taxon>
        <taxon>Bdellovibrionales</taxon>
        <taxon>Pseudobdellovibrionaceae</taxon>
        <taxon>Micavibrio</taxon>
    </lineage>
</organism>
<dbReference type="GO" id="GO:0016020">
    <property type="term" value="C:membrane"/>
    <property type="evidence" value="ECO:0007669"/>
    <property type="project" value="InterPro"/>
</dbReference>
<dbReference type="PANTHER" id="PTHR30035:SF3">
    <property type="entry name" value="INTERMEMBRANE PHOSPHOLIPID TRANSPORT SYSTEM LIPOPROTEIN MLAA"/>
    <property type="match status" value="1"/>
</dbReference>
<evidence type="ECO:0000313" key="4">
    <source>
        <dbReference type="EMBL" id="PZP54501.1"/>
    </source>
</evidence>
<feature type="signal peptide" evidence="3">
    <location>
        <begin position="1"/>
        <end position="27"/>
    </location>
</feature>
<reference evidence="4 5" key="1">
    <citation type="submission" date="2017-08" db="EMBL/GenBank/DDBJ databases">
        <title>Infants hospitalized years apart are colonized by the same room-sourced microbial strains.</title>
        <authorList>
            <person name="Brooks B."/>
            <person name="Olm M.R."/>
            <person name="Firek B.A."/>
            <person name="Baker R."/>
            <person name="Thomas B.C."/>
            <person name="Morowitz M.J."/>
            <person name="Banfield J.F."/>
        </authorList>
    </citation>
    <scope>NUCLEOTIDE SEQUENCE [LARGE SCALE GENOMIC DNA]</scope>
    <source>
        <strain evidence="4">S2_006_000_R2_64</strain>
    </source>
</reference>